<accession>A0A4S2FXC0</accession>
<evidence type="ECO:0000256" key="1">
    <source>
        <dbReference type="SAM" id="Coils"/>
    </source>
</evidence>
<dbReference type="RefSeq" id="WP_135993227.1">
    <property type="nucleotide sequence ID" value="NZ_SRYD01000025.1"/>
</dbReference>
<sequence>MPHVSIRYGFAMTITRKALELVRKVRDENDRLRKEIDRAYDSWFAEYDRSQKSQNRAWDLIVEIAEKLNIKLD</sequence>
<protein>
    <submittedName>
        <fullName evidence="2">Uncharacterized protein</fullName>
    </submittedName>
</protein>
<proteinExistence type="predicted"/>
<keyword evidence="1" id="KW-0175">Coiled coil</keyword>
<organism evidence="2 3">
    <name type="scientific">Muribaculum intestinale</name>
    <dbReference type="NCBI Taxonomy" id="1796646"/>
    <lineage>
        <taxon>Bacteria</taxon>
        <taxon>Pseudomonadati</taxon>
        <taxon>Bacteroidota</taxon>
        <taxon>Bacteroidia</taxon>
        <taxon>Bacteroidales</taxon>
        <taxon>Muribaculaceae</taxon>
        <taxon>Muribaculum</taxon>
    </lineage>
</organism>
<dbReference type="Proteomes" id="UP000306630">
    <property type="component" value="Unassembled WGS sequence"/>
</dbReference>
<evidence type="ECO:0000313" key="2">
    <source>
        <dbReference type="EMBL" id="TGY74107.1"/>
    </source>
</evidence>
<name>A0A4S2FXC0_9BACT</name>
<reference evidence="2 3" key="1">
    <citation type="submission" date="2019-04" db="EMBL/GenBank/DDBJ databases">
        <title>Microbes associate with the intestines of laboratory mice.</title>
        <authorList>
            <person name="Navarre W."/>
            <person name="Wong E."/>
            <person name="Huang K."/>
            <person name="Tropini C."/>
            <person name="Ng K."/>
            <person name="Yu B."/>
        </authorList>
    </citation>
    <scope>NUCLEOTIDE SEQUENCE [LARGE SCALE GENOMIC DNA]</scope>
    <source>
        <strain evidence="2 3">NM06_A21</strain>
    </source>
</reference>
<feature type="coiled-coil region" evidence="1">
    <location>
        <begin position="15"/>
        <end position="42"/>
    </location>
</feature>
<comment type="caution">
    <text evidence="2">The sequence shown here is derived from an EMBL/GenBank/DDBJ whole genome shotgun (WGS) entry which is preliminary data.</text>
</comment>
<evidence type="ECO:0000313" key="3">
    <source>
        <dbReference type="Proteomes" id="UP000306630"/>
    </source>
</evidence>
<dbReference type="EMBL" id="SRYD01000025">
    <property type="protein sequence ID" value="TGY74107.1"/>
    <property type="molecule type" value="Genomic_DNA"/>
</dbReference>
<gene>
    <name evidence="2" type="ORF">E5333_07475</name>
</gene>
<dbReference type="AlphaFoldDB" id="A0A4S2FXC0"/>